<dbReference type="SUPFAM" id="SSF52540">
    <property type="entry name" value="P-loop containing nucleoside triphosphate hydrolases"/>
    <property type="match status" value="1"/>
</dbReference>
<evidence type="ECO:0000313" key="1">
    <source>
        <dbReference type="EMBL" id="ABX24486.1"/>
    </source>
</evidence>
<dbReference type="GeneID" id="91470301"/>
<dbReference type="RefSeq" id="WP_189919225.1">
    <property type="nucleotide sequence ID" value="NZ_BMSI01000002.1"/>
</dbReference>
<sequence length="188" mass="21661">MTEPADPRRILIAGISGAGKTSLAAALSQRLGIPHIEMDALYHGPHWSRRAEFTDDVARFTASEAWVCDAQYHWIVGDLLAARTQLFVWLDLPRHTVMHRVIRRSLSRVLLRRPLWHDNTETWRALLFSPRHPVRWAWSRHGTRRAETAAWFARHPDVPVVRLRTAAQARRWLRSLPPAGRTHDGSRA</sequence>
<keyword evidence="3" id="KW-1185">Reference proteome</keyword>
<proteinExistence type="predicted"/>
<dbReference type="PANTHER" id="PTHR37816:SF1">
    <property type="entry name" value="TOXIN"/>
    <property type="match status" value="1"/>
</dbReference>
<protein>
    <submittedName>
        <fullName evidence="1">Putative adenylate kinase</fullName>
    </submittedName>
</protein>
<evidence type="ECO:0000313" key="3">
    <source>
        <dbReference type="Proteomes" id="UP000649259"/>
    </source>
</evidence>
<dbReference type="Proteomes" id="UP000649259">
    <property type="component" value="Unassembled WGS sequence"/>
</dbReference>
<keyword evidence="1" id="KW-0808">Transferase</keyword>
<organism evidence="1">
    <name type="scientific">Streptomyces asoensis</name>
    <dbReference type="NCBI Taxonomy" id="249586"/>
    <lineage>
        <taxon>Bacteria</taxon>
        <taxon>Bacillati</taxon>
        <taxon>Actinomycetota</taxon>
        <taxon>Actinomycetes</taxon>
        <taxon>Kitasatosporales</taxon>
        <taxon>Streptomycetaceae</taxon>
        <taxon>Streptomyces</taxon>
    </lineage>
</organism>
<dbReference type="EMBL" id="EU158805">
    <property type="protein sequence ID" value="ABX24486.1"/>
    <property type="molecule type" value="Genomic_DNA"/>
</dbReference>
<reference evidence="2" key="3">
    <citation type="submission" date="2020-09" db="EMBL/GenBank/DDBJ databases">
        <title>Whole genome shotgun sequence of Streptomyces cacaoi subsp. asoensis NBRC 13813.</title>
        <authorList>
            <person name="Komaki H."/>
            <person name="Tamura T."/>
        </authorList>
    </citation>
    <scope>NUCLEOTIDE SEQUENCE</scope>
    <source>
        <strain evidence="2">NBRC 13813</strain>
    </source>
</reference>
<name>C1IC21_9ACTN</name>
<dbReference type="GO" id="GO:0016301">
    <property type="term" value="F:kinase activity"/>
    <property type="evidence" value="ECO:0007669"/>
    <property type="project" value="UniProtKB-KW"/>
</dbReference>
<dbReference type="EMBL" id="BNEB01000002">
    <property type="protein sequence ID" value="GHI60755.1"/>
    <property type="molecule type" value="Genomic_DNA"/>
</dbReference>
<dbReference type="InterPro" id="IPR027417">
    <property type="entry name" value="P-loop_NTPase"/>
</dbReference>
<dbReference type="Gene3D" id="3.40.50.300">
    <property type="entry name" value="P-loop containing nucleotide triphosphate hydrolases"/>
    <property type="match status" value="1"/>
</dbReference>
<reference evidence="1" key="2">
    <citation type="journal article" date="2009" name="Microbiology">
        <title>polR, a pathway-specific transcriptional regulatory gene, positively controls polyoxin biosynthesis in Streptomyces cacaoi subsp. asoensis.</title>
        <authorList>
            <person name="Li R."/>
            <person name="Xie Z."/>
            <person name="Tian Y."/>
            <person name="Yang H."/>
            <person name="Chen W."/>
            <person name="You D."/>
            <person name="Liu G."/>
            <person name="Deng Z."/>
            <person name="Tan H."/>
        </authorList>
    </citation>
    <scope>NUCLEOTIDE SEQUENCE</scope>
</reference>
<keyword evidence="1" id="KW-0418">Kinase</keyword>
<dbReference type="PANTHER" id="PTHR37816">
    <property type="entry name" value="YALI0E33011P"/>
    <property type="match status" value="1"/>
</dbReference>
<reference evidence="1" key="1">
    <citation type="journal article" date="2009" name="J. Biol. Chem.">
        <title>Characterization of the polyoxin biosynthetic gene cluster from Streptomyces cacaoi and engineered production of polyoxin H.</title>
        <authorList>
            <person name="Chen W."/>
            <person name="Huang T."/>
            <person name="He X."/>
            <person name="Meng Q."/>
            <person name="You D."/>
            <person name="Bai L."/>
            <person name="Li J."/>
            <person name="Wu M."/>
            <person name="Li R."/>
            <person name="Xie Z."/>
            <person name="Zhou H."/>
            <person name="Zhou X."/>
            <person name="Tan H."/>
            <person name="Deng Z."/>
        </authorList>
    </citation>
    <scope>NUCLEOTIDE SEQUENCE</scope>
</reference>
<reference evidence="3" key="4">
    <citation type="submission" date="2023-07" db="EMBL/GenBank/DDBJ databases">
        <title>Whole genome shotgun sequence of Streptomyces cacaoi subsp. asoensis NBRC 13813.</title>
        <authorList>
            <person name="Komaki H."/>
            <person name="Tamura T."/>
        </authorList>
    </citation>
    <scope>NUCLEOTIDE SEQUENCE [LARGE SCALE GENOMIC DNA]</scope>
    <source>
        <strain evidence="3">NBRC 13813</strain>
    </source>
</reference>
<gene>
    <name evidence="1" type="primary">polQ2</name>
    <name evidence="2" type="ORF">Saso_24050</name>
</gene>
<dbReference type="InterPro" id="IPR052922">
    <property type="entry name" value="Cytidylate_Kinase-2"/>
</dbReference>
<dbReference type="AlphaFoldDB" id="C1IC21"/>
<evidence type="ECO:0000313" key="2">
    <source>
        <dbReference type="EMBL" id="GHI60755.1"/>
    </source>
</evidence>
<accession>C1IC21</accession>